<dbReference type="PIRSF" id="PIRSF001439">
    <property type="entry name" value="CryM"/>
    <property type="match status" value="1"/>
</dbReference>
<dbReference type="InterPro" id="IPR003462">
    <property type="entry name" value="ODC_Mu_crystall"/>
</dbReference>
<name>A0ABP4GRA7_9ACTN</name>
<accession>A0ABP4GRA7</accession>
<evidence type="ECO:0000313" key="1">
    <source>
        <dbReference type="EMBL" id="GAA1234879.1"/>
    </source>
</evidence>
<comment type="caution">
    <text evidence="1">The sequence shown here is derived from an EMBL/GenBank/DDBJ whole genome shotgun (WGS) entry which is preliminary data.</text>
</comment>
<dbReference type="InterPro" id="IPR023401">
    <property type="entry name" value="ODC_N"/>
</dbReference>
<gene>
    <name evidence="1" type="ORF">GCM10009665_26330</name>
</gene>
<protein>
    <recommendedName>
        <fullName evidence="3">Ornithine cyclodeaminase</fullName>
    </recommendedName>
</protein>
<evidence type="ECO:0008006" key="3">
    <source>
        <dbReference type="Google" id="ProtNLM"/>
    </source>
</evidence>
<dbReference type="PANTHER" id="PTHR13812">
    <property type="entry name" value="KETIMINE REDUCTASE MU-CRYSTALLIN"/>
    <property type="match status" value="1"/>
</dbReference>
<dbReference type="SUPFAM" id="SSF51735">
    <property type="entry name" value="NAD(P)-binding Rossmann-fold domains"/>
    <property type="match status" value="1"/>
</dbReference>
<organism evidence="1 2">
    <name type="scientific">Kitasatospora nipponensis</name>
    <dbReference type="NCBI Taxonomy" id="258049"/>
    <lineage>
        <taxon>Bacteria</taxon>
        <taxon>Bacillati</taxon>
        <taxon>Actinomycetota</taxon>
        <taxon>Actinomycetes</taxon>
        <taxon>Kitasatosporales</taxon>
        <taxon>Streptomycetaceae</taxon>
        <taxon>Kitasatospora</taxon>
    </lineage>
</organism>
<dbReference type="Gene3D" id="3.40.50.720">
    <property type="entry name" value="NAD(P)-binding Rossmann-like Domain"/>
    <property type="match status" value="1"/>
</dbReference>
<dbReference type="Gene3D" id="3.30.1780.10">
    <property type="entry name" value="ornithine cyclodeaminase, domain 1"/>
    <property type="match status" value="1"/>
</dbReference>
<dbReference type="InterPro" id="IPR036291">
    <property type="entry name" value="NAD(P)-bd_dom_sf"/>
</dbReference>
<dbReference type="Pfam" id="PF02423">
    <property type="entry name" value="OCD_Mu_crystall"/>
    <property type="match status" value="1"/>
</dbReference>
<evidence type="ECO:0000313" key="2">
    <source>
        <dbReference type="Proteomes" id="UP001500037"/>
    </source>
</evidence>
<dbReference type="PANTHER" id="PTHR13812:SF19">
    <property type="entry name" value="KETIMINE REDUCTASE MU-CRYSTALLIN"/>
    <property type="match status" value="1"/>
</dbReference>
<dbReference type="EMBL" id="BAAALF010000036">
    <property type="protein sequence ID" value="GAA1234879.1"/>
    <property type="molecule type" value="Genomic_DNA"/>
</dbReference>
<keyword evidence="2" id="KW-1185">Reference proteome</keyword>
<reference evidence="2" key="1">
    <citation type="journal article" date="2019" name="Int. J. Syst. Evol. Microbiol.">
        <title>The Global Catalogue of Microorganisms (GCM) 10K type strain sequencing project: providing services to taxonomists for standard genome sequencing and annotation.</title>
        <authorList>
            <consortium name="The Broad Institute Genomics Platform"/>
            <consortium name="The Broad Institute Genome Sequencing Center for Infectious Disease"/>
            <person name="Wu L."/>
            <person name="Ma J."/>
        </authorList>
    </citation>
    <scope>NUCLEOTIDE SEQUENCE [LARGE SCALE GENOMIC DNA]</scope>
    <source>
        <strain evidence="2">JCM 13004</strain>
    </source>
</reference>
<proteinExistence type="predicted"/>
<sequence>MPTRPLFCSAEEVATLLRMDEAIASQRRAFTALAHGTADLPPKVMHPSRFDDSVMFCYVSRLSADTGAVAKFGSVHPANRAHGLPSVNAVVVVLDPVTGAVVAVLDGTALTTLRTAAASAVAVDALALPGADELGLLGSGTQALAHARAVARVRPLRAVRVWSPTEKHRVLAAERIADELGVRADAVDSAQEAVNGVPVVATCTLSREPVLRGRWLSPGATVVGVGSFEPDRHEVDAQALRRAAAVVVDDPQTAAAHAGPVVAAIGGGDLVPGDLVPLGQVLTGQRTARSGEQDIVLYFSVGLGLQDAAAAWAVVDAARAADERAAAVDGRPAAAR</sequence>
<dbReference type="Proteomes" id="UP001500037">
    <property type="component" value="Unassembled WGS sequence"/>
</dbReference>
<dbReference type="RefSeq" id="WP_344441629.1">
    <property type="nucleotide sequence ID" value="NZ_BAAALF010000036.1"/>
</dbReference>